<dbReference type="EMBL" id="JBHLXJ010000033">
    <property type="protein sequence ID" value="MFC0351849.1"/>
    <property type="molecule type" value="Genomic_DNA"/>
</dbReference>
<comment type="caution">
    <text evidence="2">The sequence shown here is derived from an EMBL/GenBank/DDBJ whole genome shotgun (WGS) entry which is preliminary data.</text>
</comment>
<keyword evidence="3" id="KW-1185">Reference proteome</keyword>
<protein>
    <submittedName>
        <fullName evidence="2">Uncharacterized protein</fullName>
    </submittedName>
</protein>
<organism evidence="2 3">
    <name type="scientific">Undibacterium danionis</name>
    <dbReference type="NCBI Taxonomy" id="1812100"/>
    <lineage>
        <taxon>Bacteria</taxon>
        <taxon>Pseudomonadati</taxon>
        <taxon>Pseudomonadota</taxon>
        <taxon>Betaproteobacteria</taxon>
        <taxon>Burkholderiales</taxon>
        <taxon>Oxalobacteraceae</taxon>
        <taxon>Undibacterium</taxon>
    </lineage>
</organism>
<evidence type="ECO:0000313" key="2">
    <source>
        <dbReference type="EMBL" id="MFC0351849.1"/>
    </source>
</evidence>
<proteinExistence type="predicted"/>
<name>A0ABV6IJ36_9BURK</name>
<dbReference type="Proteomes" id="UP001589844">
    <property type="component" value="Unassembled WGS sequence"/>
</dbReference>
<dbReference type="RefSeq" id="WP_390214565.1">
    <property type="nucleotide sequence ID" value="NZ_JBHLXJ010000033.1"/>
</dbReference>
<reference evidence="2 3" key="1">
    <citation type="submission" date="2024-09" db="EMBL/GenBank/DDBJ databases">
        <authorList>
            <person name="Sun Q."/>
            <person name="Mori K."/>
        </authorList>
    </citation>
    <scope>NUCLEOTIDE SEQUENCE [LARGE SCALE GENOMIC DNA]</scope>
    <source>
        <strain evidence="2 3">CCM 8677</strain>
    </source>
</reference>
<sequence>MKQPEDRFTKDAFNNQRGRPPKLAPKTNAQRQREFRERRKFNFLNPQLRREEI</sequence>
<feature type="region of interest" description="Disordered" evidence="1">
    <location>
        <begin position="1"/>
        <end position="53"/>
    </location>
</feature>
<gene>
    <name evidence="2" type="ORF">ACFFJH_18675</name>
</gene>
<feature type="compositionally biased region" description="Basic and acidic residues" evidence="1">
    <location>
        <begin position="1"/>
        <end position="10"/>
    </location>
</feature>
<evidence type="ECO:0000256" key="1">
    <source>
        <dbReference type="SAM" id="MobiDB-lite"/>
    </source>
</evidence>
<evidence type="ECO:0000313" key="3">
    <source>
        <dbReference type="Proteomes" id="UP001589844"/>
    </source>
</evidence>
<accession>A0ABV6IJ36</accession>